<dbReference type="RefSeq" id="WP_202103780.1">
    <property type="nucleotide sequence ID" value="NZ_JAERTY010000008.1"/>
</dbReference>
<protein>
    <submittedName>
        <fullName evidence="1">Uncharacterized protein</fullName>
    </submittedName>
</protein>
<dbReference type="EMBL" id="JAERTY010000008">
    <property type="protein sequence ID" value="MBL1410072.1"/>
    <property type="molecule type" value="Genomic_DNA"/>
</dbReference>
<organism evidence="1 2">
    <name type="scientific">Sphingobacterium faecale</name>
    <dbReference type="NCBI Taxonomy" id="2803775"/>
    <lineage>
        <taxon>Bacteria</taxon>
        <taxon>Pseudomonadati</taxon>
        <taxon>Bacteroidota</taxon>
        <taxon>Sphingobacteriia</taxon>
        <taxon>Sphingobacteriales</taxon>
        <taxon>Sphingobacteriaceae</taxon>
        <taxon>Sphingobacterium</taxon>
    </lineage>
</organism>
<accession>A0ABS1R5W1</accession>
<proteinExistence type="predicted"/>
<evidence type="ECO:0000313" key="1">
    <source>
        <dbReference type="EMBL" id="MBL1410072.1"/>
    </source>
</evidence>
<dbReference type="Proteomes" id="UP000625283">
    <property type="component" value="Unassembled WGS sequence"/>
</dbReference>
<keyword evidence="2" id="KW-1185">Reference proteome</keyword>
<sequence>MTSTDIFLTQIQSDVEFIQRAKRMGLETLGDIMNVKLTDLRNKKEFTYLWYADLLNMLDKHGLLEEFQEKQL</sequence>
<comment type="caution">
    <text evidence="1">The sequence shown here is derived from an EMBL/GenBank/DDBJ whole genome shotgun (WGS) entry which is preliminary data.</text>
</comment>
<evidence type="ECO:0000313" key="2">
    <source>
        <dbReference type="Proteomes" id="UP000625283"/>
    </source>
</evidence>
<gene>
    <name evidence="1" type="ORF">JKG61_15060</name>
</gene>
<reference evidence="1 2" key="1">
    <citation type="submission" date="2021-01" db="EMBL/GenBank/DDBJ databases">
        <title>C459-1 draft genome sequence.</title>
        <authorList>
            <person name="Zhang X.-F."/>
        </authorList>
    </citation>
    <scope>NUCLEOTIDE SEQUENCE [LARGE SCALE GENOMIC DNA]</scope>
    <source>
        <strain evidence="2">C459-1</strain>
    </source>
</reference>
<name>A0ABS1R5W1_9SPHI</name>